<reference evidence="3 4" key="1">
    <citation type="submission" date="2010-10" db="EMBL/GenBank/DDBJ databases">
        <authorList>
            <consortium name="The Broad Institute Genome Sequencing Platform"/>
            <person name="Ward D."/>
            <person name="Earl A."/>
            <person name="Feldgarden M."/>
            <person name="Young S.K."/>
            <person name="Gargeya S."/>
            <person name="Zeng Q."/>
            <person name="Alvarado L."/>
            <person name="Berlin A."/>
            <person name="Bochicchio J."/>
            <person name="Chapman S.B."/>
            <person name="Chen Z."/>
            <person name="Freedman E."/>
            <person name="Gellesch M."/>
            <person name="Goldberg J."/>
            <person name="Griggs A."/>
            <person name="Gujja S."/>
            <person name="Heilman E."/>
            <person name="Heiman D."/>
            <person name="Howarth C."/>
            <person name="Mehta T."/>
            <person name="Neiman D."/>
            <person name="Pearson M."/>
            <person name="Roberts A."/>
            <person name="Saif S."/>
            <person name="Shea T."/>
            <person name="Shenoy N."/>
            <person name="Sisk P."/>
            <person name="Stolte C."/>
            <person name="Sykes S."/>
            <person name="White J."/>
            <person name="Yandava C."/>
            <person name="Allen-Vercoe E."/>
            <person name="Sibley C."/>
            <person name="Ambrose C.E."/>
            <person name="Strauss J."/>
            <person name="Daigneault M."/>
            <person name="Haas B."/>
            <person name="Nusbaum C."/>
            <person name="Birren B."/>
        </authorList>
    </citation>
    <scope>NUCLEOTIDE SEQUENCE [LARGE SCALE GENOMIC DNA]</scope>
    <source>
        <strain evidence="3 4">3_1_6</strain>
    </source>
</reference>
<dbReference type="RefSeq" id="WP_005027753.1">
    <property type="nucleotide sequence ID" value="NZ_KE150238.1"/>
</dbReference>
<comment type="caution">
    <text evidence="3">The sequence shown here is derived from an EMBL/GenBank/DDBJ whole genome shotgun (WGS) entry which is preliminary data.</text>
</comment>
<dbReference type="Gene3D" id="3.40.50.12030">
    <property type="entry name" value="Uncharacterised protein family UPF0261, NC domain"/>
    <property type="match status" value="1"/>
</dbReference>
<dbReference type="InterPro" id="IPR051353">
    <property type="entry name" value="Tobamovirus_resist_UPF0261"/>
</dbReference>
<evidence type="ECO:0000259" key="2">
    <source>
        <dbReference type="Pfam" id="PF23189"/>
    </source>
</evidence>
<dbReference type="Pfam" id="PF06792">
    <property type="entry name" value="UPF0261"/>
    <property type="match status" value="1"/>
</dbReference>
<dbReference type="EMBL" id="ADCP02000001">
    <property type="protein sequence ID" value="EFV44213.1"/>
    <property type="molecule type" value="Genomic_DNA"/>
</dbReference>
<feature type="domain" description="UPF0261" evidence="1">
    <location>
        <begin position="2"/>
        <end position="170"/>
    </location>
</feature>
<keyword evidence="4" id="KW-1185">Reference proteome</keyword>
<dbReference type="InterPro" id="IPR008322">
    <property type="entry name" value="UPF0261"/>
</dbReference>
<evidence type="ECO:0000313" key="3">
    <source>
        <dbReference type="EMBL" id="EFV44213.1"/>
    </source>
</evidence>
<dbReference type="Pfam" id="PF23189">
    <property type="entry name" value="UPF0261_C"/>
    <property type="match status" value="1"/>
</dbReference>
<dbReference type="NCBIfam" id="NF002674">
    <property type="entry name" value="PRK02399.1-2"/>
    <property type="match status" value="1"/>
</dbReference>
<dbReference type="Gene3D" id="3.40.50.12020">
    <property type="entry name" value="Uncharacterised protein family UPF0261, NN domain"/>
    <property type="match status" value="1"/>
</dbReference>
<evidence type="ECO:0000259" key="1">
    <source>
        <dbReference type="Pfam" id="PF06792"/>
    </source>
</evidence>
<dbReference type="PIRSF" id="PIRSF033271">
    <property type="entry name" value="UCP033271"/>
    <property type="match status" value="1"/>
</dbReference>
<accession>E5Y722</accession>
<dbReference type="CDD" id="cd15488">
    <property type="entry name" value="Tm-1-like"/>
    <property type="match status" value="1"/>
</dbReference>
<proteinExistence type="predicted"/>
<dbReference type="OrthoDB" id="9776369at2"/>
<dbReference type="GeneID" id="78084253"/>
<dbReference type="PANTHER" id="PTHR31862:SF1">
    <property type="entry name" value="UPF0261 DOMAIN PROTEIN (AFU_ORTHOLOGUE AFUA_1G10120)"/>
    <property type="match status" value="1"/>
</dbReference>
<feature type="domain" description="UPF0261" evidence="2">
    <location>
        <begin position="179"/>
        <end position="395"/>
    </location>
</feature>
<dbReference type="HOGENOM" id="CLU_036813_1_0_7"/>
<sequence>MKHVYIIGTCDTKHTEILYVRNLLFSQGISTCIVDVGIHERMLPPDIGNVVHLREKQLDVFADITDRGKALALMGTLLEEFLVEHQKDISGVIGLGGSGNTAIVTRGMRALPVGLPKLMVSTVASGDVAPYVGASDICMMPSVADVQGLNIITRKILGNAAHALAGMVQHPIPEEKENRTLVGMSMFGVTTPCVQQVCALLPEQYEPLVFHATGTGGKALEKLIDSGMVSLAIDITLTEICDLFMGGVMSAGDDRLGAVIRTGIPYVGSVGALDMVNFAAMSTVPEKYRERNLYVHNENVTLMRTTVEENAAMGRWIGERLNLCTGKVRFLLPEGGISAIDAPGMPFYDPEADAALFKAIEQTVKQTDTRRIIRVPHHLNAPEFAEAVRTHFLEAIG</sequence>
<dbReference type="InterPro" id="IPR044122">
    <property type="entry name" value="UPF0261_N"/>
</dbReference>
<dbReference type="Proteomes" id="UP000006034">
    <property type="component" value="Unassembled WGS sequence"/>
</dbReference>
<dbReference type="AlphaFoldDB" id="E5Y722"/>
<dbReference type="PANTHER" id="PTHR31862">
    <property type="entry name" value="UPF0261 DOMAIN PROTEIN (AFU_ORTHOLOGUE AFUA_1G10120)"/>
    <property type="match status" value="1"/>
</dbReference>
<reference evidence="3 4" key="2">
    <citation type="submission" date="2013-04" db="EMBL/GenBank/DDBJ databases">
        <title>The Genome Sequence of Bilophila wadsworthia 3_1_6.</title>
        <authorList>
            <consortium name="The Broad Institute Genomics Platform"/>
            <person name="Earl A."/>
            <person name="Ward D."/>
            <person name="Feldgarden M."/>
            <person name="Gevers D."/>
            <person name="Sibley C."/>
            <person name="Strauss J."/>
            <person name="Allen-Vercoe E."/>
            <person name="Walker B."/>
            <person name="Young S."/>
            <person name="Zeng Q."/>
            <person name="Gargeya S."/>
            <person name="Fitzgerald M."/>
            <person name="Haas B."/>
            <person name="Abouelleil A."/>
            <person name="Allen A.W."/>
            <person name="Alvarado L."/>
            <person name="Arachchi H.M."/>
            <person name="Berlin A.M."/>
            <person name="Chapman S.B."/>
            <person name="Gainer-Dewar J."/>
            <person name="Goldberg J."/>
            <person name="Griggs A."/>
            <person name="Gujja S."/>
            <person name="Hansen M."/>
            <person name="Howarth C."/>
            <person name="Imamovic A."/>
            <person name="Ireland A."/>
            <person name="Larimer J."/>
            <person name="McCowan C."/>
            <person name="Murphy C."/>
            <person name="Pearson M."/>
            <person name="Poon T.W."/>
            <person name="Priest M."/>
            <person name="Roberts A."/>
            <person name="Saif S."/>
            <person name="Shea T."/>
            <person name="Sisk P."/>
            <person name="Sykes S."/>
            <person name="Wortman J."/>
            <person name="Nusbaum C."/>
            <person name="Birren B."/>
        </authorList>
    </citation>
    <scope>NUCLEOTIDE SEQUENCE [LARGE SCALE GENOMIC DNA]</scope>
    <source>
        <strain evidence="3 4">3_1_6</strain>
    </source>
</reference>
<dbReference type="STRING" id="563192.HMPREF0179_01986"/>
<evidence type="ECO:0000313" key="4">
    <source>
        <dbReference type="Proteomes" id="UP000006034"/>
    </source>
</evidence>
<dbReference type="NCBIfam" id="NF002673">
    <property type="entry name" value="PRK02399.1-1"/>
    <property type="match status" value="1"/>
</dbReference>
<protein>
    <submittedName>
        <fullName evidence="3">Uncharacterized protein</fullName>
    </submittedName>
</protein>
<dbReference type="eggNOG" id="COG5441">
    <property type="taxonomic scope" value="Bacteria"/>
</dbReference>
<organism evidence="3 4">
    <name type="scientific">Bilophila wadsworthia (strain 3_1_6)</name>
    <dbReference type="NCBI Taxonomy" id="563192"/>
    <lineage>
        <taxon>Bacteria</taxon>
        <taxon>Pseudomonadati</taxon>
        <taxon>Thermodesulfobacteriota</taxon>
        <taxon>Desulfovibrionia</taxon>
        <taxon>Desulfovibrionales</taxon>
        <taxon>Desulfovibrionaceae</taxon>
        <taxon>Bilophila</taxon>
    </lineage>
</organism>
<dbReference type="InterPro" id="IPR056778">
    <property type="entry name" value="UPF0261_C"/>
</dbReference>
<gene>
    <name evidence="3" type="ORF">HMPREF0179_01986</name>
</gene>
<name>E5Y722_BILW3</name>